<keyword evidence="3" id="KW-1185">Reference proteome</keyword>
<name>A0A4R1G0G9_9NOCA</name>
<sequence length="320" mass="34899">MIVFATSDKGGTGRSVTSCNLAYRLAMRGLNTAYVDYDFGSPTAGAVFEISAVERGARAGQGVHSYLKGNIPDISRVDVRAATDRDKLRSQRSRGGKLFLYPGEEGGGEAMAGDDQSVVQRCVDLLLDLDNKFKVVIVDLSSGRSVAMRVALEATAPRVMPGRQVHWLVFHRWTRQHIMAANSLVHGFRGLIEQGIEGKQPLYTQAELLSRLRYVRTAVPVPGDSSKTGDGRQAAWLIEQNDMLRSLAATNKLGDDMVLGSTPVEPVLQWREQIILDSDVNAGFANQATADAFTDLAKKLVDEETWVPVGHRRTSDAEGV</sequence>
<dbReference type="Gene3D" id="3.40.50.300">
    <property type="entry name" value="P-loop containing nucleotide triphosphate hydrolases"/>
    <property type="match status" value="1"/>
</dbReference>
<accession>A0A4R1G0G9</accession>
<dbReference type="InterPro" id="IPR027417">
    <property type="entry name" value="P-loop_NTPase"/>
</dbReference>
<dbReference type="STRING" id="1210063.GCA_001612665_03067"/>
<dbReference type="SUPFAM" id="SSF52540">
    <property type="entry name" value="P-loop containing nucleoside triphosphate hydrolases"/>
    <property type="match status" value="1"/>
</dbReference>
<organism evidence="2 3">
    <name type="scientific">Nocardia alba</name>
    <dbReference type="NCBI Taxonomy" id="225051"/>
    <lineage>
        <taxon>Bacteria</taxon>
        <taxon>Bacillati</taxon>
        <taxon>Actinomycetota</taxon>
        <taxon>Actinomycetes</taxon>
        <taxon>Mycobacteriales</taxon>
        <taxon>Nocardiaceae</taxon>
        <taxon>Nocardia</taxon>
    </lineage>
</organism>
<feature type="domain" description="CobQ/CobB/MinD/ParA nucleotide binding" evidence="1">
    <location>
        <begin position="4"/>
        <end position="98"/>
    </location>
</feature>
<evidence type="ECO:0000259" key="1">
    <source>
        <dbReference type="Pfam" id="PF01656"/>
    </source>
</evidence>
<dbReference type="InterPro" id="IPR002586">
    <property type="entry name" value="CobQ/CobB/MinD/ParA_Nub-bd_dom"/>
</dbReference>
<comment type="caution">
    <text evidence="2">The sequence shown here is derived from an EMBL/GenBank/DDBJ whole genome shotgun (WGS) entry which is preliminary data.</text>
</comment>
<dbReference type="Proteomes" id="UP000294856">
    <property type="component" value="Unassembled WGS sequence"/>
</dbReference>
<reference evidence="2 3" key="1">
    <citation type="submission" date="2019-03" db="EMBL/GenBank/DDBJ databases">
        <title>Genomic Encyclopedia of Type Strains, Phase IV (KMG-IV): sequencing the most valuable type-strain genomes for metagenomic binning, comparative biology and taxonomic classification.</title>
        <authorList>
            <person name="Goeker M."/>
        </authorList>
    </citation>
    <scope>NUCLEOTIDE SEQUENCE [LARGE SCALE GENOMIC DNA]</scope>
    <source>
        <strain evidence="2 3">DSM 44684</strain>
    </source>
</reference>
<evidence type="ECO:0000313" key="3">
    <source>
        <dbReference type="Proteomes" id="UP000294856"/>
    </source>
</evidence>
<dbReference type="InterPro" id="IPR050678">
    <property type="entry name" value="DNA_Partitioning_ATPase"/>
</dbReference>
<dbReference type="PANTHER" id="PTHR13696:SF52">
    <property type="entry name" value="PARA FAMILY PROTEIN CT_582"/>
    <property type="match status" value="1"/>
</dbReference>
<proteinExistence type="predicted"/>
<gene>
    <name evidence="2" type="ORF">DFR71_0570</name>
</gene>
<protein>
    <submittedName>
        <fullName evidence="2">CobQ/CobB/MinD/ParA family nucleotide binding protein</fullName>
    </submittedName>
</protein>
<evidence type="ECO:0000313" key="2">
    <source>
        <dbReference type="EMBL" id="TCJ99589.1"/>
    </source>
</evidence>
<dbReference type="OrthoDB" id="4561190at2"/>
<dbReference type="EMBL" id="SMFR01000001">
    <property type="protein sequence ID" value="TCJ99589.1"/>
    <property type="molecule type" value="Genomic_DNA"/>
</dbReference>
<dbReference type="Pfam" id="PF01656">
    <property type="entry name" value="CbiA"/>
    <property type="match status" value="1"/>
</dbReference>
<dbReference type="NCBIfam" id="NF040564">
    <property type="entry name" value="SCO2523_fam"/>
    <property type="match status" value="1"/>
</dbReference>
<dbReference type="AlphaFoldDB" id="A0A4R1G0G9"/>
<dbReference type="RefSeq" id="WP_067450574.1">
    <property type="nucleotide sequence ID" value="NZ_SMFR01000001.1"/>
</dbReference>
<dbReference type="PANTHER" id="PTHR13696">
    <property type="entry name" value="P-LOOP CONTAINING NUCLEOSIDE TRIPHOSPHATE HYDROLASE"/>
    <property type="match status" value="1"/>
</dbReference>